<dbReference type="InterPro" id="IPR052338">
    <property type="entry name" value="Transposase_5"/>
</dbReference>
<dbReference type="Proteomes" id="UP000314982">
    <property type="component" value="Unassembled WGS sequence"/>
</dbReference>
<dbReference type="InterPro" id="IPR057667">
    <property type="entry name" value="HTH_SB"/>
</dbReference>
<organism evidence="3 4">
    <name type="scientific">Hucho hucho</name>
    <name type="common">huchen</name>
    <dbReference type="NCBI Taxonomy" id="62062"/>
    <lineage>
        <taxon>Eukaryota</taxon>
        <taxon>Metazoa</taxon>
        <taxon>Chordata</taxon>
        <taxon>Craniata</taxon>
        <taxon>Vertebrata</taxon>
        <taxon>Euteleostomi</taxon>
        <taxon>Actinopterygii</taxon>
        <taxon>Neopterygii</taxon>
        <taxon>Teleostei</taxon>
        <taxon>Protacanthopterygii</taxon>
        <taxon>Salmoniformes</taxon>
        <taxon>Salmonidae</taxon>
        <taxon>Salmoninae</taxon>
        <taxon>Hucho</taxon>
    </lineage>
</organism>
<evidence type="ECO:0000313" key="4">
    <source>
        <dbReference type="Proteomes" id="UP000314982"/>
    </source>
</evidence>
<dbReference type="InterPro" id="IPR036388">
    <property type="entry name" value="WH-like_DNA-bd_sf"/>
</dbReference>
<dbReference type="InterPro" id="IPR036397">
    <property type="entry name" value="RNaseH_sf"/>
</dbReference>
<dbReference type="GO" id="GO:0006313">
    <property type="term" value="P:DNA transposition"/>
    <property type="evidence" value="ECO:0007669"/>
    <property type="project" value="InterPro"/>
</dbReference>
<dbReference type="SUPFAM" id="SSF46689">
    <property type="entry name" value="Homeodomain-like"/>
    <property type="match status" value="1"/>
</dbReference>
<dbReference type="PANTHER" id="PTHR23022">
    <property type="entry name" value="TRANSPOSABLE ELEMENT-RELATED"/>
    <property type="match status" value="1"/>
</dbReference>
<accession>A0A4W5PZX8</accession>
<reference evidence="3" key="2">
    <citation type="submission" date="2025-08" db="UniProtKB">
        <authorList>
            <consortium name="Ensembl"/>
        </authorList>
    </citation>
    <scope>IDENTIFICATION</scope>
</reference>
<reference evidence="3" key="3">
    <citation type="submission" date="2025-09" db="UniProtKB">
        <authorList>
            <consortium name="Ensembl"/>
        </authorList>
    </citation>
    <scope>IDENTIFICATION</scope>
</reference>
<name>A0A4W5PZX8_9TELE</name>
<dbReference type="Pfam" id="PF25787">
    <property type="entry name" value="HTH_SB"/>
    <property type="match status" value="1"/>
</dbReference>
<dbReference type="Pfam" id="PF01498">
    <property type="entry name" value="HTH_Tnp_Tc3_2"/>
    <property type="match status" value="1"/>
</dbReference>
<evidence type="ECO:0000259" key="2">
    <source>
        <dbReference type="Pfam" id="PF25787"/>
    </source>
</evidence>
<protein>
    <submittedName>
        <fullName evidence="3">Uncharacterized protein</fullName>
    </submittedName>
</protein>
<dbReference type="InterPro" id="IPR002492">
    <property type="entry name" value="Transposase_Tc1-like"/>
</dbReference>
<dbReference type="Gene3D" id="3.30.420.10">
    <property type="entry name" value="Ribonuclease H-like superfamily/Ribonuclease H"/>
    <property type="match status" value="1"/>
</dbReference>
<feature type="domain" description="Sleeping Beauty transposase HTH" evidence="2">
    <location>
        <begin position="39"/>
        <end position="89"/>
    </location>
</feature>
<dbReference type="GO" id="GO:0003677">
    <property type="term" value="F:DNA binding"/>
    <property type="evidence" value="ECO:0007669"/>
    <property type="project" value="InterPro"/>
</dbReference>
<dbReference type="AlphaFoldDB" id="A0A4W5PZX8"/>
<dbReference type="GO" id="GO:0015074">
    <property type="term" value="P:DNA integration"/>
    <property type="evidence" value="ECO:0007669"/>
    <property type="project" value="InterPro"/>
</dbReference>
<keyword evidence="4" id="KW-1185">Reference proteome</keyword>
<dbReference type="GeneTree" id="ENSGT01150000286979"/>
<sequence>MALEASDRVIDIMRVNWRCACGCISKPAFKLSASLLDIMGKLKEISQDLRKKIVDLHKSGSFLGAISKRLKVRLLSVQTIVCKYKNHGTKQQSHRSGRRRLLSPRDERTFVRKIQINPRTAAKDLVNMLEETGTKLSIATVKRVLYRHNLKGRSARKKPLLLNRHKKARLRFATAHGDKDHTFWRNVLWSDETKIELFGHNDHQGGGLHAEEHHPNREARGWQHHVVGVLCCRRDWCTSQNRWHHEVGKLCGYIEATSQEISQEVKAWLQMGLANGQ</sequence>
<reference evidence="4" key="1">
    <citation type="submission" date="2018-06" db="EMBL/GenBank/DDBJ databases">
        <title>Genome assembly of Danube salmon.</title>
        <authorList>
            <person name="Macqueen D.J."/>
            <person name="Gundappa M.K."/>
        </authorList>
    </citation>
    <scope>NUCLEOTIDE SEQUENCE [LARGE SCALE GENOMIC DNA]</scope>
</reference>
<dbReference type="Gene3D" id="1.10.10.10">
    <property type="entry name" value="Winged helix-like DNA-binding domain superfamily/Winged helix DNA-binding domain"/>
    <property type="match status" value="1"/>
</dbReference>
<evidence type="ECO:0000259" key="1">
    <source>
        <dbReference type="Pfam" id="PF01498"/>
    </source>
</evidence>
<proteinExistence type="predicted"/>
<feature type="domain" description="Transposase Tc1-like" evidence="1">
    <location>
        <begin position="108"/>
        <end position="176"/>
    </location>
</feature>
<dbReference type="PANTHER" id="PTHR23022:SF135">
    <property type="entry name" value="SI:DKEY-77F5.3"/>
    <property type="match status" value="1"/>
</dbReference>
<evidence type="ECO:0000313" key="3">
    <source>
        <dbReference type="Ensembl" id="ENSHHUP00000070496.1"/>
    </source>
</evidence>
<dbReference type="Ensembl" id="ENSHHUT00000072843.1">
    <property type="protein sequence ID" value="ENSHHUP00000070496.1"/>
    <property type="gene ID" value="ENSHHUG00000041459.1"/>
</dbReference>
<dbReference type="InterPro" id="IPR009057">
    <property type="entry name" value="Homeodomain-like_sf"/>
</dbReference>